<reference evidence="2 3" key="1">
    <citation type="journal article" date="2009" name="Stand. Genomic Sci.">
        <title>Complete genome sequence of Sanguibacter keddieii type strain (ST-74).</title>
        <authorList>
            <person name="Ivanova N."/>
            <person name="Sikorski J."/>
            <person name="Sims D."/>
            <person name="Brettin T."/>
            <person name="Detter J.C."/>
            <person name="Han C."/>
            <person name="Lapidus A."/>
            <person name="Copeland A."/>
            <person name="Glavina Del Rio T."/>
            <person name="Nolan M."/>
            <person name="Chen F."/>
            <person name="Lucas S."/>
            <person name="Tice H."/>
            <person name="Cheng J.F."/>
            <person name="Bruce D."/>
            <person name="Goodwin L."/>
            <person name="Pitluck S."/>
            <person name="Pati A."/>
            <person name="Mavromatis K."/>
            <person name="Chen A."/>
            <person name="Palaniappan K."/>
            <person name="D'haeseleer P."/>
            <person name="Chain P."/>
            <person name="Bristow J."/>
            <person name="Eisen J.A."/>
            <person name="Markowitz V."/>
            <person name="Hugenholtz P."/>
            <person name="Goker M."/>
            <person name="Pukall R."/>
            <person name="Klenk H.P."/>
            <person name="Kyrpides N.C."/>
        </authorList>
    </citation>
    <scope>NUCLEOTIDE SEQUENCE [LARGE SCALE GENOMIC DNA]</scope>
    <source>
        <strain evidence="3">ATCC 51767 / DSM 10542 / NCFB 3025 / ST-74</strain>
    </source>
</reference>
<dbReference type="EMBL" id="CP001819">
    <property type="protein sequence ID" value="ACZ20297.1"/>
    <property type="molecule type" value="Genomic_DNA"/>
</dbReference>
<name>D1BJP1_SANKS</name>
<protein>
    <recommendedName>
        <fullName evidence="1">PLD phosphodiesterase domain-containing protein</fullName>
    </recommendedName>
</protein>
<dbReference type="GO" id="GO:0006793">
    <property type="term" value="P:phosphorus metabolic process"/>
    <property type="evidence" value="ECO:0007669"/>
    <property type="project" value="UniProtKB-ARBA"/>
</dbReference>
<dbReference type="InterPro" id="IPR025202">
    <property type="entry name" value="PLD-like_dom"/>
</dbReference>
<dbReference type="AlphaFoldDB" id="D1BJP1"/>
<dbReference type="InterPro" id="IPR001736">
    <property type="entry name" value="PLipase_D/transphosphatidylase"/>
</dbReference>
<sequence>MASSTEVAQLRAHAFRELGALLSGTEAGLVASALEEGLSLTSAIGIIDQAKKARVMAITSAADLTFESALIAAALRGVEGAHSTSRAVSTVWTMPGHVAQAGGLTTSLIALVEAARQSVVCSTFNFQKTSGMWEALRGVAARPGVSLRVYIDAEANAGGVGPTSSETAEWLAPGHVLQTRLFEGKAVRNHAKFLSVDHRFVVITSANFSWSAEYGNVELGVRIDDVRLAERIERELLRAESHIYERVS</sequence>
<evidence type="ECO:0000313" key="3">
    <source>
        <dbReference type="Proteomes" id="UP000000322"/>
    </source>
</evidence>
<dbReference type="SMART" id="SM00155">
    <property type="entry name" value="PLDc"/>
    <property type="match status" value="1"/>
</dbReference>
<organism evidence="2 3">
    <name type="scientific">Sanguibacter keddieii (strain ATCC 51767 / DSM 10542 / NCFB 3025 / ST-74)</name>
    <dbReference type="NCBI Taxonomy" id="446469"/>
    <lineage>
        <taxon>Bacteria</taxon>
        <taxon>Bacillati</taxon>
        <taxon>Actinomycetota</taxon>
        <taxon>Actinomycetes</taxon>
        <taxon>Micrococcales</taxon>
        <taxon>Sanguibacteraceae</taxon>
        <taxon>Sanguibacter</taxon>
    </lineage>
</organism>
<dbReference type="OrthoDB" id="3257334at2"/>
<dbReference type="Proteomes" id="UP000000322">
    <property type="component" value="Chromosome"/>
</dbReference>
<gene>
    <name evidence="2" type="ordered locus">Sked_03300</name>
</gene>
<proteinExistence type="predicted"/>
<dbReference type="NCBIfam" id="NF038319">
    <property type="entry name" value="DISARM_DrmC_I"/>
    <property type="match status" value="1"/>
</dbReference>
<dbReference type="GO" id="GO:0003824">
    <property type="term" value="F:catalytic activity"/>
    <property type="evidence" value="ECO:0007669"/>
    <property type="project" value="InterPro"/>
</dbReference>
<evidence type="ECO:0000259" key="1">
    <source>
        <dbReference type="PROSITE" id="PS50035"/>
    </source>
</evidence>
<dbReference type="eggNOG" id="COG1502">
    <property type="taxonomic scope" value="Bacteria"/>
</dbReference>
<dbReference type="HOGENOM" id="CLU_1151444_0_0_11"/>
<dbReference type="InterPro" id="IPR047955">
    <property type="entry name" value="DrmC-like"/>
</dbReference>
<feature type="domain" description="PLD phosphodiesterase" evidence="1">
    <location>
        <begin position="185"/>
        <end position="212"/>
    </location>
</feature>
<dbReference type="SUPFAM" id="SSF56024">
    <property type="entry name" value="Phospholipase D/nuclease"/>
    <property type="match status" value="1"/>
</dbReference>
<accession>D1BJP1</accession>
<keyword evidence="3" id="KW-1185">Reference proteome</keyword>
<dbReference type="PROSITE" id="PS50035">
    <property type="entry name" value="PLD"/>
    <property type="match status" value="1"/>
</dbReference>
<dbReference type="STRING" id="446469.Sked_03300"/>
<evidence type="ECO:0000313" key="2">
    <source>
        <dbReference type="EMBL" id="ACZ20297.1"/>
    </source>
</evidence>
<dbReference type="KEGG" id="ske:Sked_03300"/>
<dbReference type="Gene3D" id="3.30.870.10">
    <property type="entry name" value="Endonuclease Chain A"/>
    <property type="match status" value="1"/>
</dbReference>
<dbReference type="Pfam" id="PF13091">
    <property type="entry name" value="PLDc_2"/>
    <property type="match status" value="1"/>
</dbReference>